<dbReference type="PANTHER" id="PTHR38791:SF5">
    <property type="entry name" value="TRANSCRIPTION FACTOR DBAG-RELATED"/>
    <property type="match status" value="1"/>
</dbReference>
<dbReference type="CDD" id="cd00067">
    <property type="entry name" value="GAL4"/>
    <property type="match status" value="1"/>
</dbReference>
<dbReference type="Pfam" id="PF00172">
    <property type="entry name" value="Zn_clus"/>
    <property type="match status" value="1"/>
</dbReference>
<evidence type="ECO:0000259" key="3">
    <source>
        <dbReference type="Pfam" id="PF00172"/>
    </source>
</evidence>
<keyword evidence="5" id="KW-1185">Reference proteome</keyword>
<dbReference type="Proteomes" id="UP000481858">
    <property type="component" value="Unassembled WGS sequence"/>
</dbReference>
<keyword evidence="1" id="KW-0539">Nucleus</keyword>
<dbReference type="EMBL" id="WUBL01000272">
    <property type="protein sequence ID" value="KAF2962809.1"/>
    <property type="molecule type" value="Genomic_DNA"/>
</dbReference>
<dbReference type="InParanoid" id="A0A7C8IG62"/>
<dbReference type="InterPro" id="IPR053175">
    <property type="entry name" value="DHMBA_Reg_Transcription_Factor"/>
</dbReference>
<sequence>MATPLDHWFAGRRQPIRELPLELALMVAENLGEPEDLINFSLVCPAFLDYWIHITKNIEKQKTNQEDPEPNPQLPEVQHERFFPPQIQQIIMLILFMPNGSHPIYDVGFRRNNPQLGYPNPFPDLFRRRLERFQSYYHDGEHRQLLFTFRALNRISPTTSAIKKFATDFARKSLTADPSSAHHSFPSFTKDNIPGRHYDLIRAAAVRDSGELQDLSQLREIEQQRLLLAFYQYEAVCTTSTKINGYWEISRAIEIPIAGFKQDLRHWNGHRAYVSPLAHETSCQIERVVSVYKYVRLQWLLIFYSLWDEYIQRLEQAVAEAEASGIDGPRNEWDATLNSGTCPAVFFSNPQRLEMIDILCSRGLVFLHEVLIRVKAIGEIPLPQYLMEGFFDALGGRPTLDTDVQRDDLRNVSGQNLAWIVWNIQSNQNGVLCDKKRPECSQCIRVGKKCPGYRDQLSLMFRDESSKVIQKAHAQWGTDGSPESSSQSDISPGPTNTVLSDPRLAYTPAIATREIVASRIPRRVEPTLDQRGLKFYVERYLLNHPDSPRTPELMDIYFGNEDAMRNVMIAVGLAGMSNLLGNKSMSLVARSKYVTALKQTGQLIASASRDYGTIVKPLRSIVTLALFEVVQGKGSRHTAGSANTHIHGAVALSRSALPVAHSPNGGARGVLQLMLSMFIPCQMTETPLPPGFFECLKLCKQLLQGCIESCAVDSAFAISRLLQLLLRVERETFLDDQPETDDLIRQFLAVETVFDRVEQQLFAAYPFVEHQSDQLSPALFRGKWHEYSEIWGARIWNHFRWARLLLSEHIIRFTIEYPRLSARYISPPHKVRCYATIERIAEDTLISTPSHWHHPVLDEATAKKYEAPGQGGAGAAGLPSLLWHLKVAGCAPNVPPDFWDWAYSILQVVWKSMGMQHALALAEVMEEHRKSLQTDIVIRSPPAIYEGAEEGMEKVAQKL</sequence>
<dbReference type="GO" id="GO:0000981">
    <property type="term" value="F:DNA-binding transcription factor activity, RNA polymerase II-specific"/>
    <property type="evidence" value="ECO:0007669"/>
    <property type="project" value="InterPro"/>
</dbReference>
<dbReference type="OrthoDB" id="5280547at2759"/>
<protein>
    <recommendedName>
        <fullName evidence="3">Zn(2)-C6 fungal-type domain-containing protein</fullName>
    </recommendedName>
</protein>
<dbReference type="AlphaFoldDB" id="A0A7C8IG62"/>
<proteinExistence type="predicted"/>
<dbReference type="InterPro" id="IPR001138">
    <property type="entry name" value="Zn2Cys6_DnaBD"/>
</dbReference>
<evidence type="ECO:0000256" key="2">
    <source>
        <dbReference type="SAM" id="MobiDB-lite"/>
    </source>
</evidence>
<evidence type="ECO:0000313" key="4">
    <source>
        <dbReference type="EMBL" id="KAF2962809.1"/>
    </source>
</evidence>
<accession>A0A7C8IG62</accession>
<feature type="domain" description="Zn(2)-C6 fungal-type" evidence="3">
    <location>
        <begin position="433"/>
        <end position="457"/>
    </location>
</feature>
<feature type="region of interest" description="Disordered" evidence="2">
    <location>
        <begin position="471"/>
        <end position="498"/>
    </location>
</feature>
<dbReference type="GO" id="GO:0008270">
    <property type="term" value="F:zinc ion binding"/>
    <property type="evidence" value="ECO:0007669"/>
    <property type="project" value="InterPro"/>
</dbReference>
<comment type="caution">
    <text evidence="4">The sequence shown here is derived from an EMBL/GenBank/DDBJ whole genome shotgun (WGS) entry which is preliminary data.</text>
</comment>
<evidence type="ECO:0000313" key="5">
    <source>
        <dbReference type="Proteomes" id="UP000481858"/>
    </source>
</evidence>
<name>A0A7C8IG62_9PEZI</name>
<dbReference type="PANTHER" id="PTHR38791">
    <property type="entry name" value="ZN(II)2CYS6 TRANSCRIPTION FACTOR (EUROFUNG)-RELATED-RELATED"/>
    <property type="match status" value="1"/>
</dbReference>
<reference evidence="4 5" key="1">
    <citation type="submission" date="2019-12" db="EMBL/GenBank/DDBJ databases">
        <title>Draft genome sequence of the ascomycete Xylaria multiplex DSM 110363.</title>
        <authorList>
            <person name="Buettner E."/>
            <person name="Kellner H."/>
        </authorList>
    </citation>
    <scope>NUCLEOTIDE SEQUENCE [LARGE SCALE GENOMIC DNA]</scope>
    <source>
        <strain evidence="4 5">DSM 110363</strain>
    </source>
</reference>
<feature type="compositionally biased region" description="Low complexity" evidence="2">
    <location>
        <begin position="481"/>
        <end position="494"/>
    </location>
</feature>
<evidence type="ECO:0000256" key="1">
    <source>
        <dbReference type="ARBA" id="ARBA00023242"/>
    </source>
</evidence>
<gene>
    <name evidence="4" type="ORF">GQX73_g10770</name>
</gene>
<organism evidence="4 5">
    <name type="scientific">Xylaria multiplex</name>
    <dbReference type="NCBI Taxonomy" id="323545"/>
    <lineage>
        <taxon>Eukaryota</taxon>
        <taxon>Fungi</taxon>
        <taxon>Dikarya</taxon>
        <taxon>Ascomycota</taxon>
        <taxon>Pezizomycotina</taxon>
        <taxon>Sordariomycetes</taxon>
        <taxon>Xylariomycetidae</taxon>
        <taxon>Xylariales</taxon>
        <taxon>Xylariaceae</taxon>
        <taxon>Xylaria</taxon>
    </lineage>
</organism>